<keyword evidence="1" id="KW-0472">Membrane</keyword>
<keyword evidence="1" id="KW-0812">Transmembrane</keyword>
<feature type="transmembrane region" description="Helical" evidence="1">
    <location>
        <begin position="20"/>
        <end position="40"/>
    </location>
</feature>
<sequence length="50" mass="5771">MAHPAPIFYPRLHIRIFKIIIQDGIAVVFIPIPVLILSFFSPEKKLLPFL</sequence>
<evidence type="ECO:0000313" key="2">
    <source>
        <dbReference type="EMBL" id="HJC22083.1"/>
    </source>
</evidence>
<accession>A0A9D2NBM0</accession>
<dbReference type="Proteomes" id="UP000823891">
    <property type="component" value="Unassembled WGS sequence"/>
</dbReference>
<comment type="caution">
    <text evidence="2">The sequence shown here is derived from an EMBL/GenBank/DDBJ whole genome shotgun (WGS) entry which is preliminary data.</text>
</comment>
<protein>
    <submittedName>
        <fullName evidence="2">Uncharacterized protein</fullName>
    </submittedName>
</protein>
<dbReference type="EMBL" id="DWWS01000001">
    <property type="protein sequence ID" value="HJC22083.1"/>
    <property type="molecule type" value="Genomic_DNA"/>
</dbReference>
<evidence type="ECO:0000256" key="1">
    <source>
        <dbReference type="SAM" id="Phobius"/>
    </source>
</evidence>
<evidence type="ECO:0000313" key="3">
    <source>
        <dbReference type="Proteomes" id="UP000823891"/>
    </source>
</evidence>
<organism evidence="2 3">
    <name type="scientific">Candidatus Eisenbergiella merdavium</name>
    <dbReference type="NCBI Taxonomy" id="2838551"/>
    <lineage>
        <taxon>Bacteria</taxon>
        <taxon>Bacillati</taxon>
        <taxon>Bacillota</taxon>
        <taxon>Clostridia</taxon>
        <taxon>Lachnospirales</taxon>
        <taxon>Lachnospiraceae</taxon>
        <taxon>Eisenbergiella</taxon>
    </lineage>
</organism>
<reference evidence="2" key="2">
    <citation type="submission" date="2021-04" db="EMBL/GenBank/DDBJ databases">
        <authorList>
            <person name="Gilroy R."/>
        </authorList>
    </citation>
    <scope>NUCLEOTIDE SEQUENCE</scope>
    <source>
        <strain evidence="2">USAMLcec2-132</strain>
    </source>
</reference>
<gene>
    <name evidence="2" type="ORF">H9761_00060</name>
</gene>
<reference evidence="2" key="1">
    <citation type="journal article" date="2021" name="PeerJ">
        <title>Extensive microbial diversity within the chicken gut microbiome revealed by metagenomics and culture.</title>
        <authorList>
            <person name="Gilroy R."/>
            <person name="Ravi A."/>
            <person name="Getino M."/>
            <person name="Pursley I."/>
            <person name="Horton D.L."/>
            <person name="Alikhan N.F."/>
            <person name="Baker D."/>
            <person name="Gharbi K."/>
            <person name="Hall N."/>
            <person name="Watson M."/>
            <person name="Adriaenssens E.M."/>
            <person name="Foster-Nyarko E."/>
            <person name="Jarju S."/>
            <person name="Secka A."/>
            <person name="Antonio M."/>
            <person name="Oren A."/>
            <person name="Chaudhuri R.R."/>
            <person name="La Ragione R."/>
            <person name="Hildebrand F."/>
            <person name="Pallen M.J."/>
        </authorList>
    </citation>
    <scope>NUCLEOTIDE SEQUENCE</scope>
    <source>
        <strain evidence="2">USAMLcec2-132</strain>
    </source>
</reference>
<proteinExistence type="predicted"/>
<keyword evidence="1" id="KW-1133">Transmembrane helix</keyword>
<name>A0A9D2NBM0_9FIRM</name>
<dbReference type="AlphaFoldDB" id="A0A9D2NBM0"/>